<evidence type="ECO:0000313" key="2">
    <source>
        <dbReference type="Proteomes" id="UP001142374"/>
    </source>
</evidence>
<comment type="caution">
    <text evidence="1">The sequence shown here is derived from an EMBL/GenBank/DDBJ whole genome shotgun (WGS) entry which is preliminary data.</text>
</comment>
<reference evidence="1" key="1">
    <citation type="submission" date="2022-06" db="EMBL/GenBank/DDBJ databases">
        <title>WGS of actinobacteria.</title>
        <authorList>
            <person name="Thawai C."/>
        </authorList>
    </citation>
    <scope>NUCLEOTIDE SEQUENCE</scope>
    <source>
        <strain evidence="1">AA8</strain>
    </source>
</reference>
<dbReference type="EMBL" id="JANIID010000055">
    <property type="protein sequence ID" value="MCQ8774818.1"/>
    <property type="molecule type" value="Genomic_DNA"/>
</dbReference>
<gene>
    <name evidence="1" type="ORF">NQU55_34415</name>
</gene>
<name>A0A9X2LP61_9ACTN</name>
<accession>A0A9X2LP61</accession>
<dbReference type="RefSeq" id="WP_256791755.1">
    <property type="nucleotide sequence ID" value="NZ_JANIID010000055.1"/>
</dbReference>
<dbReference type="Proteomes" id="UP001142374">
    <property type="component" value="Unassembled WGS sequence"/>
</dbReference>
<dbReference type="AlphaFoldDB" id="A0A9X2LP61"/>
<keyword evidence="2" id="KW-1185">Reference proteome</keyword>
<evidence type="ECO:0000313" key="1">
    <source>
        <dbReference type="EMBL" id="MCQ8774818.1"/>
    </source>
</evidence>
<sequence>MTGADALCVIAGLDPAPIALQAAAWALTVADLQLADPRTGYLWNDGGWIANRRRHAENFIGQPGPCDPPGTTQLLAEHHLDLAQLGRLAYLPIADFDGAHSGLAGELPEEGEQILIRLLDWALAAATHPGTPHAWTETRPSPTGHRTDEDRVWTAAHRLPQTPVPLHLRVATSPHRSGVAYAISPGPEGVPAWVHEALPPLAFGTGPSLPAAMAMAEHAATEAAAGATVLRTADHPLLIPHPAPEEDPQPAALIAQAALHGHILDLYTLVAGLRSPAQAELRGSDCTYTSPSTGHWPDADDGVPATLSADIGADRHVPATRTGEEANTAPVDSPAFRRHLAQHQAAVTPLAARYLTAADSLPGPAPFSARHAAGVAALRAPDAALLCHLEPRPAGQTDDTGRIIRSLPTDISKLDDFVNDWYARRESPRHT</sequence>
<protein>
    <submittedName>
        <fullName evidence="1">Uncharacterized protein</fullName>
    </submittedName>
</protein>
<organism evidence="1 2">
    <name type="scientific">Streptomyces telluris</name>
    <dbReference type="NCBI Taxonomy" id="2720021"/>
    <lineage>
        <taxon>Bacteria</taxon>
        <taxon>Bacillati</taxon>
        <taxon>Actinomycetota</taxon>
        <taxon>Actinomycetes</taxon>
        <taxon>Kitasatosporales</taxon>
        <taxon>Streptomycetaceae</taxon>
        <taxon>Streptomyces</taxon>
    </lineage>
</organism>
<proteinExistence type="predicted"/>